<accession>A0A381QH47</accession>
<dbReference type="PANTHER" id="PTHR42941:SF1">
    <property type="entry name" value="SLL1037 PROTEIN"/>
    <property type="match status" value="1"/>
</dbReference>
<evidence type="ECO:0000313" key="1">
    <source>
        <dbReference type="EMBL" id="SUZ78671.1"/>
    </source>
</evidence>
<dbReference type="AlphaFoldDB" id="A0A381QH47"/>
<dbReference type="InterPro" id="IPR011852">
    <property type="entry name" value="TRAP_TAXI"/>
</dbReference>
<organism evidence="1">
    <name type="scientific">marine metagenome</name>
    <dbReference type="NCBI Taxonomy" id="408172"/>
    <lineage>
        <taxon>unclassified sequences</taxon>
        <taxon>metagenomes</taxon>
        <taxon>ecological metagenomes</taxon>
    </lineage>
</organism>
<proteinExistence type="predicted"/>
<dbReference type="SUPFAM" id="SSF53850">
    <property type="entry name" value="Periplasmic binding protein-like II"/>
    <property type="match status" value="1"/>
</dbReference>
<feature type="non-terminal residue" evidence="1">
    <location>
        <position position="136"/>
    </location>
</feature>
<name>A0A381QH47_9ZZZZ</name>
<sequence>MRQPSRSTVLTWLTVSTLLLLLVPGSACSVERSQVQFLSIGTGGTGGIYYPLGGAIASLLSSNDREHTYTAEVTGGSVENIARIVNGQIDLGFAIGTSIAAEFAKTGGPDSIPELRIIAPLYPNVAHVLVRDGSGV</sequence>
<protein>
    <recommendedName>
        <fullName evidence="2">TAXI family TRAP transporter solute-binding subunit</fullName>
    </recommendedName>
</protein>
<dbReference type="NCBIfam" id="TIGR02122">
    <property type="entry name" value="TRAP_TAXI"/>
    <property type="match status" value="1"/>
</dbReference>
<dbReference type="PANTHER" id="PTHR42941">
    <property type="entry name" value="SLL1037 PROTEIN"/>
    <property type="match status" value="1"/>
</dbReference>
<gene>
    <name evidence="1" type="ORF">METZ01_LOCUS31525</name>
</gene>
<reference evidence="1" key="1">
    <citation type="submission" date="2018-05" db="EMBL/GenBank/DDBJ databases">
        <authorList>
            <person name="Lanie J.A."/>
            <person name="Ng W.-L."/>
            <person name="Kazmierczak K.M."/>
            <person name="Andrzejewski T.M."/>
            <person name="Davidsen T.M."/>
            <person name="Wayne K.J."/>
            <person name="Tettelin H."/>
            <person name="Glass J.I."/>
            <person name="Rusch D."/>
            <person name="Podicherti R."/>
            <person name="Tsui H.-C.T."/>
            <person name="Winkler M.E."/>
        </authorList>
    </citation>
    <scope>NUCLEOTIDE SEQUENCE</scope>
</reference>
<evidence type="ECO:0008006" key="2">
    <source>
        <dbReference type="Google" id="ProtNLM"/>
    </source>
</evidence>
<dbReference type="EMBL" id="UINC01001361">
    <property type="protein sequence ID" value="SUZ78671.1"/>
    <property type="molecule type" value="Genomic_DNA"/>
</dbReference>
<dbReference type="Pfam" id="PF16868">
    <property type="entry name" value="NMT1_3"/>
    <property type="match status" value="1"/>
</dbReference>
<dbReference type="Gene3D" id="3.40.190.10">
    <property type="entry name" value="Periplasmic binding protein-like II"/>
    <property type="match status" value="1"/>
</dbReference>